<dbReference type="InterPro" id="IPR022013">
    <property type="entry name" value="CBP"/>
</dbReference>
<protein>
    <recommendedName>
        <fullName evidence="2">Fungal calcium binding protein domain-containing protein</fullName>
    </recommendedName>
</protein>
<keyword evidence="1" id="KW-0732">Signal</keyword>
<sequence>MKFTIIAVLAVVASTVTASPAIKKRSCHAFKCVAALAPAVVSCAAAAAEDGANPFADIECFADAAEDITNPVSLIGPSVKAYPLNIFIPAFGLQRLLLDLGSFDSQTCIPRHNCHSR</sequence>
<accession>A0A4Y7PM33</accession>
<organism evidence="3 4">
    <name type="scientific">Rickenella mellea</name>
    <dbReference type="NCBI Taxonomy" id="50990"/>
    <lineage>
        <taxon>Eukaryota</taxon>
        <taxon>Fungi</taxon>
        <taxon>Dikarya</taxon>
        <taxon>Basidiomycota</taxon>
        <taxon>Agaricomycotina</taxon>
        <taxon>Agaricomycetes</taxon>
        <taxon>Hymenochaetales</taxon>
        <taxon>Rickenellaceae</taxon>
        <taxon>Rickenella</taxon>
    </lineage>
</organism>
<evidence type="ECO:0000313" key="3">
    <source>
        <dbReference type="EMBL" id="TDL16051.1"/>
    </source>
</evidence>
<name>A0A4Y7PM33_9AGAM</name>
<dbReference type="Proteomes" id="UP000294933">
    <property type="component" value="Unassembled WGS sequence"/>
</dbReference>
<proteinExistence type="predicted"/>
<reference evidence="3 4" key="1">
    <citation type="submission" date="2018-06" db="EMBL/GenBank/DDBJ databases">
        <title>A transcriptomic atlas of mushroom development highlights an independent origin of complex multicellularity.</title>
        <authorList>
            <consortium name="DOE Joint Genome Institute"/>
            <person name="Krizsan K."/>
            <person name="Almasi E."/>
            <person name="Merenyi Z."/>
            <person name="Sahu N."/>
            <person name="Viragh M."/>
            <person name="Koszo T."/>
            <person name="Mondo S."/>
            <person name="Kiss B."/>
            <person name="Balint B."/>
            <person name="Kues U."/>
            <person name="Barry K."/>
            <person name="Hegedus J.C."/>
            <person name="Henrissat B."/>
            <person name="Johnson J."/>
            <person name="Lipzen A."/>
            <person name="Ohm R."/>
            <person name="Nagy I."/>
            <person name="Pangilinan J."/>
            <person name="Yan J."/>
            <person name="Xiong Y."/>
            <person name="Grigoriev I.V."/>
            <person name="Hibbett D.S."/>
            <person name="Nagy L.G."/>
        </authorList>
    </citation>
    <scope>NUCLEOTIDE SEQUENCE [LARGE SCALE GENOMIC DNA]</scope>
    <source>
        <strain evidence="3 4">SZMC22713</strain>
    </source>
</reference>
<dbReference type="Pfam" id="PF12192">
    <property type="entry name" value="CBP"/>
    <property type="match status" value="1"/>
</dbReference>
<evidence type="ECO:0000256" key="1">
    <source>
        <dbReference type="SAM" id="SignalP"/>
    </source>
</evidence>
<evidence type="ECO:0000313" key="4">
    <source>
        <dbReference type="Proteomes" id="UP000294933"/>
    </source>
</evidence>
<keyword evidence="4" id="KW-1185">Reference proteome</keyword>
<dbReference type="AlphaFoldDB" id="A0A4Y7PM33"/>
<evidence type="ECO:0000259" key="2">
    <source>
        <dbReference type="Pfam" id="PF12192"/>
    </source>
</evidence>
<dbReference type="Gene3D" id="1.10.1740.120">
    <property type="match status" value="1"/>
</dbReference>
<feature type="signal peptide" evidence="1">
    <location>
        <begin position="1"/>
        <end position="18"/>
    </location>
</feature>
<feature type="domain" description="Fungal calcium binding protein" evidence="2">
    <location>
        <begin position="21"/>
        <end position="69"/>
    </location>
</feature>
<dbReference type="EMBL" id="ML170253">
    <property type="protein sequence ID" value="TDL16051.1"/>
    <property type="molecule type" value="Genomic_DNA"/>
</dbReference>
<dbReference type="VEuPathDB" id="FungiDB:BD410DRAFT_808432"/>
<feature type="chain" id="PRO_5021212562" description="Fungal calcium binding protein domain-containing protein" evidence="1">
    <location>
        <begin position="19"/>
        <end position="117"/>
    </location>
</feature>
<gene>
    <name evidence="3" type="ORF">BD410DRAFT_808432</name>
</gene>